<gene>
    <name evidence="13" type="ORF">OH76DRAFT_1467908</name>
</gene>
<proteinExistence type="inferred from homology"/>
<feature type="compositionally biased region" description="Acidic residues" evidence="10">
    <location>
        <begin position="395"/>
        <end position="412"/>
    </location>
</feature>
<dbReference type="InterPro" id="IPR040450">
    <property type="entry name" value="TFIIF_beta_HTH"/>
</dbReference>
<dbReference type="AlphaFoldDB" id="A0A371DY66"/>
<keyword evidence="14" id="KW-1185">Reference proteome</keyword>
<evidence type="ECO:0000256" key="1">
    <source>
        <dbReference type="ARBA" id="ARBA00004123"/>
    </source>
</evidence>
<evidence type="ECO:0000256" key="7">
    <source>
        <dbReference type="ARBA" id="ARBA00023242"/>
    </source>
</evidence>
<dbReference type="InterPro" id="IPR040504">
    <property type="entry name" value="TFIIF_beta_N"/>
</dbReference>
<dbReference type="EMBL" id="KZ857379">
    <property type="protein sequence ID" value="RDX57507.1"/>
    <property type="molecule type" value="Genomic_DNA"/>
</dbReference>
<evidence type="ECO:0000259" key="11">
    <source>
        <dbReference type="Pfam" id="PF02270"/>
    </source>
</evidence>
<sequence>MHPPMTSSLIDAPTMLPAEIDRASGNVDEESGPDRAYGTTRSNSVVPGVAYNSYGHSPCLVLGDNDNEDEDDFSDGDEPIKAVTSGTGVTRGWRRPGPTATTYARSVSGILTSKLPRHLMERWSAIDEDDVHLATLRVYHNTGRFVLILPPTPQDGDDGPEQFEGTLSEHDSADRPHSGFVVAHQDKCVLASSVDWECQPQAASSSDTTSSGSGPSHIGHSVPGKRYIRSRMAFCGRWTHHCDSLQATRRDLNRLGKRIKARYTAGNSTKRKAEPITTDGLSRLRNQDAPIWILSPPNKRQKTDRMFRLPKDQVLDALFQLFEQKEHWSMKELRQKIEQPEAYLRDILSEIATFHSSGEFRGTWELLPSLRHREGSGNESVQALDHGADVAGEFDAPDEDSYGTDDEVDDDD</sequence>
<evidence type="ECO:0000256" key="4">
    <source>
        <dbReference type="ARBA" id="ARBA00023015"/>
    </source>
</evidence>
<dbReference type="GO" id="GO:0006367">
    <property type="term" value="P:transcription initiation at RNA polymerase II promoter"/>
    <property type="evidence" value="ECO:0007669"/>
    <property type="project" value="InterPro"/>
</dbReference>
<comment type="subcellular location">
    <subcellularLocation>
        <location evidence="1">Nucleus</location>
    </subcellularLocation>
</comment>
<comment type="similarity">
    <text evidence="2">Belongs to the TFIIF beta subunit family.</text>
</comment>
<evidence type="ECO:0000256" key="10">
    <source>
        <dbReference type="SAM" id="MobiDB-lite"/>
    </source>
</evidence>
<keyword evidence="4" id="KW-0805">Transcription regulation</keyword>
<dbReference type="GO" id="GO:0005674">
    <property type="term" value="C:transcription factor TFIIF complex"/>
    <property type="evidence" value="ECO:0007669"/>
    <property type="project" value="InterPro"/>
</dbReference>
<evidence type="ECO:0000256" key="9">
    <source>
        <dbReference type="ARBA" id="ARBA00081863"/>
    </source>
</evidence>
<evidence type="ECO:0000256" key="2">
    <source>
        <dbReference type="ARBA" id="ARBA00009543"/>
    </source>
</evidence>
<organism evidence="13 14">
    <name type="scientific">Lentinus brumalis</name>
    <dbReference type="NCBI Taxonomy" id="2498619"/>
    <lineage>
        <taxon>Eukaryota</taxon>
        <taxon>Fungi</taxon>
        <taxon>Dikarya</taxon>
        <taxon>Basidiomycota</taxon>
        <taxon>Agaricomycotina</taxon>
        <taxon>Agaricomycetes</taxon>
        <taxon>Polyporales</taxon>
        <taxon>Polyporaceae</taxon>
        <taxon>Lentinus</taxon>
    </lineage>
</organism>
<evidence type="ECO:0000256" key="5">
    <source>
        <dbReference type="ARBA" id="ARBA00023125"/>
    </source>
</evidence>
<feature type="region of interest" description="Disordered" evidence="10">
    <location>
        <begin position="151"/>
        <end position="177"/>
    </location>
</feature>
<feature type="region of interest" description="Disordered" evidence="10">
    <location>
        <begin position="375"/>
        <end position="412"/>
    </location>
</feature>
<feature type="region of interest" description="Disordered" evidence="10">
    <location>
        <begin position="201"/>
        <end position="222"/>
    </location>
</feature>
<feature type="region of interest" description="Disordered" evidence="10">
    <location>
        <begin position="22"/>
        <end position="44"/>
    </location>
</feature>
<dbReference type="Proteomes" id="UP000256964">
    <property type="component" value="Unassembled WGS sequence"/>
</dbReference>
<reference evidence="13 14" key="1">
    <citation type="journal article" date="2018" name="Biotechnol. Biofuels">
        <title>Integrative visual omics of the white-rot fungus Polyporus brumalis exposes the biotechnological potential of its oxidative enzymes for delignifying raw plant biomass.</title>
        <authorList>
            <person name="Miyauchi S."/>
            <person name="Rancon A."/>
            <person name="Drula E."/>
            <person name="Hage H."/>
            <person name="Chaduli D."/>
            <person name="Favel A."/>
            <person name="Grisel S."/>
            <person name="Henrissat B."/>
            <person name="Herpoel-Gimbert I."/>
            <person name="Ruiz-Duenas F.J."/>
            <person name="Chevret D."/>
            <person name="Hainaut M."/>
            <person name="Lin J."/>
            <person name="Wang M."/>
            <person name="Pangilinan J."/>
            <person name="Lipzen A."/>
            <person name="Lesage-Meessen L."/>
            <person name="Navarro D."/>
            <person name="Riley R."/>
            <person name="Grigoriev I.V."/>
            <person name="Zhou S."/>
            <person name="Raouche S."/>
            <person name="Rosso M.N."/>
        </authorList>
    </citation>
    <scope>NUCLEOTIDE SEQUENCE [LARGE SCALE GENOMIC DNA]</scope>
    <source>
        <strain evidence="13 14">BRFM 1820</strain>
    </source>
</reference>
<evidence type="ECO:0000256" key="6">
    <source>
        <dbReference type="ARBA" id="ARBA00023163"/>
    </source>
</evidence>
<protein>
    <recommendedName>
        <fullName evidence="3">Transcription initiation factor IIF subunit beta</fullName>
    </recommendedName>
    <alternativeName>
        <fullName evidence="9">TFIIF medium subunit</fullName>
    </alternativeName>
    <alternativeName>
        <fullName evidence="8">TFIIF-beta</fullName>
    </alternativeName>
</protein>
<dbReference type="SUPFAM" id="SSF46785">
    <property type="entry name" value="Winged helix' DNA-binding domain"/>
    <property type="match status" value="1"/>
</dbReference>
<dbReference type="STRING" id="139420.A0A371DY66"/>
<feature type="domain" description="TFIIF beta subunit N-terminal" evidence="12">
    <location>
        <begin position="114"/>
        <end position="243"/>
    </location>
</feature>
<dbReference type="PANTHER" id="PTHR10445">
    <property type="entry name" value="GENERAL TRANSCRIPTION FACTOR IIF SUBUNIT 2"/>
    <property type="match status" value="1"/>
</dbReference>
<dbReference type="OrthoDB" id="449280at2759"/>
<dbReference type="Pfam" id="PF17683">
    <property type="entry name" value="TFIIF_beta_N"/>
    <property type="match status" value="1"/>
</dbReference>
<keyword evidence="5" id="KW-0238">DNA-binding</keyword>
<dbReference type="GO" id="GO:0003677">
    <property type="term" value="F:DNA binding"/>
    <property type="evidence" value="ECO:0007669"/>
    <property type="project" value="UniProtKB-KW"/>
</dbReference>
<evidence type="ECO:0000313" key="14">
    <source>
        <dbReference type="Proteomes" id="UP000256964"/>
    </source>
</evidence>
<dbReference type="InterPro" id="IPR036390">
    <property type="entry name" value="WH_DNA-bd_sf"/>
</dbReference>
<keyword evidence="6" id="KW-0804">Transcription</keyword>
<dbReference type="Pfam" id="PF02270">
    <property type="entry name" value="TFIIF_beta"/>
    <property type="match status" value="1"/>
</dbReference>
<feature type="compositionally biased region" description="Basic and acidic residues" evidence="10">
    <location>
        <begin position="167"/>
        <end position="177"/>
    </location>
</feature>
<feature type="compositionally biased region" description="Acidic residues" evidence="10">
    <location>
        <begin position="65"/>
        <end position="77"/>
    </location>
</feature>
<dbReference type="PANTHER" id="PTHR10445:SF0">
    <property type="entry name" value="GENERAL TRANSCRIPTION FACTOR IIF SUBUNIT 2"/>
    <property type="match status" value="1"/>
</dbReference>
<evidence type="ECO:0000313" key="13">
    <source>
        <dbReference type="EMBL" id="RDX57507.1"/>
    </source>
</evidence>
<evidence type="ECO:0000256" key="3">
    <source>
        <dbReference type="ARBA" id="ARBA00021453"/>
    </source>
</evidence>
<dbReference type="InterPro" id="IPR036388">
    <property type="entry name" value="WH-like_DNA-bd_sf"/>
</dbReference>
<dbReference type="FunFam" id="1.10.10.10:FF:000035">
    <property type="entry name" value="General transcription factor IIF subunit 2"/>
    <property type="match status" value="1"/>
</dbReference>
<name>A0A371DY66_9APHY</name>
<feature type="region of interest" description="Disordered" evidence="10">
    <location>
        <begin position="63"/>
        <end position="98"/>
    </location>
</feature>
<dbReference type="InterPro" id="IPR003196">
    <property type="entry name" value="TFIIF_beta"/>
</dbReference>
<evidence type="ECO:0000256" key="8">
    <source>
        <dbReference type="ARBA" id="ARBA00081473"/>
    </source>
</evidence>
<accession>A0A371DY66</accession>
<feature type="non-terminal residue" evidence="13">
    <location>
        <position position="1"/>
    </location>
</feature>
<feature type="domain" description="TFIIF beta subunit HTH" evidence="11">
    <location>
        <begin position="308"/>
        <end position="370"/>
    </location>
</feature>
<dbReference type="Gene3D" id="1.10.10.10">
    <property type="entry name" value="Winged helix-like DNA-binding domain superfamily/Winged helix DNA-binding domain"/>
    <property type="match status" value="1"/>
</dbReference>
<evidence type="ECO:0000259" key="12">
    <source>
        <dbReference type="Pfam" id="PF17683"/>
    </source>
</evidence>
<keyword evidence="7" id="KW-0539">Nucleus</keyword>